<protein>
    <submittedName>
        <fullName evidence="2">Uncharacterized protein</fullName>
    </submittedName>
</protein>
<evidence type="ECO:0000313" key="3">
    <source>
        <dbReference type="Proteomes" id="UP001595075"/>
    </source>
</evidence>
<sequence>MSASKSKTSTSHLIGLARRKGEKNSANYNLELDPRFARCAPDEWNPALPPPSMKKKQKKDKAPATSSSSSSGKDKGKKKEGGFMGKLMAVFAKKKGKGKEKRKTGSRTG</sequence>
<keyword evidence="3" id="KW-1185">Reference proteome</keyword>
<name>A0ABR4BXT4_9HELO</name>
<feature type="compositionally biased region" description="Basic residues" evidence="1">
    <location>
        <begin position="92"/>
        <end position="109"/>
    </location>
</feature>
<feature type="compositionally biased region" description="Basic and acidic residues" evidence="1">
    <location>
        <begin position="72"/>
        <end position="81"/>
    </location>
</feature>
<dbReference type="Proteomes" id="UP001595075">
    <property type="component" value="Unassembled WGS sequence"/>
</dbReference>
<reference evidence="2 3" key="1">
    <citation type="journal article" date="2024" name="Commun. Biol.">
        <title>Comparative genomic analysis of thermophilic fungi reveals convergent evolutionary adaptations and gene losses.</title>
        <authorList>
            <person name="Steindorff A.S."/>
            <person name="Aguilar-Pontes M.V."/>
            <person name="Robinson A.J."/>
            <person name="Andreopoulos B."/>
            <person name="LaButti K."/>
            <person name="Kuo A."/>
            <person name="Mondo S."/>
            <person name="Riley R."/>
            <person name="Otillar R."/>
            <person name="Haridas S."/>
            <person name="Lipzen A."/>
            <person name="Grimwood J."/>
            <person name="Schmutz J."/>
            <person name="Clum A."/>
            <person name="Reid I.D."/>
            <person name="Moisan M.C."/>
            <person name="Butler G."/>
            <person name="Nguyen T.T.M."/>
            <person name="Dewar K."/>
            <person name="Conant G."/>
            <person name="Drula E."/>
            <person name="Henrissat B."/>
            <person name="Hansel C."/>
            <person name="Singer S."/>
            <person name="Hutchinson M.I."/>
            <person name="de Vries R.P."/>
            <person name="Natvig D.O."/>
            <person name="Powell A.J."/>
            <person name="Tsang A."/>
            <person name="Grigoriev I.V."/>
        </authorList>
    </citation>
    <scope>NUCLEOTIDE SEQUENCE [LARGE SCALE GENOMIC DNA]</scope>
    <source>
        <strain evidence="2 3">CBS 494.80</strain>
    </source>
</reference>
<feature type="region of interest" description="Disordered" evidence="1">
    <location>
        <begin position="40"/>
        <end position="109"/>
    </location>
</feature>
<accession>A0ABR4BXT4</accession>
<gene>
    <name evidence="2" type="ORF">VTL71DRAFT_6750</name>
</gene>
<dbReference type="EMBL" id="JAZHXI010000017">
    <property type="protein sequence ID" value="KAL2062484.1"/>
    <property type="molecule type" value="Genomic_DNA"/>
</dbReference>
<feature type="region of interest" description="Disordered" evidence="1">
    <location>
        <begin position="1"/>
        <end position="26"/>
    </location>
</feature>
<organism evidence="2 3">
    <name type="scientific">Oculimacula yallundae</name>
    <dbReference type="NCBI Taxonomy" id="86028"/>
    <lineage>
        <taxon>Eukaryota</taxon>
        <taxon>Fungi</taxon>
        <taxon>Dikarya</taxon>
        <taxon>Ascomycota</taxon>
        <taxon>Pezizomycotina</taxon>
        <taxon>Leotiomycetes</taxon>
        <taxon>Helotiales</taxon>
        <taxon>Ploettnerulaceae</taxon>
        <taxon>Oculimacula</taxon>
    </lineage>
</organism>
<comment type="caution">
    <text evidence="2">The sequence shown here is derived from an EMBL/GenBank/DDBJ whole genome shotgun (WGS) entry which is preliminary data.</text>
</comment>
<feature type="compositionally biased region" description="Polar residues" evidence="1">
    <location>
        <begin position="1"/>
        <end position="12"/>
    </location>
</feature>
<evidence type="ECO:0000256" key="1">
    <source>
        <dbReference type="SAM" id="MobiDB-lite"/>
    </source>
</evidence>
<evidence type="ECO:0000313" key="2">
    <source>
        <dbReference type="EMBL" id="KAL2062484.1"/>
    </source>
</evidence>
<proteinExistence type="predicted"/>